<dbReference type="PROSITE" id="PS50011">
    <property type="entry name" value="PROTEIN_KINASE_DOM"/>
    <property type="match status" value="1"/>
</dbReference>
<keyword evidence="5" id="KW-1185">Reference proteome</keyword>
<dbReference type="Gene3D" id="1.10.510.10">
    <property type="entry name" value="Transferase(Phosphotransferase) domain 1"/>
    <property type="match status" value="1"/>
</dbReference>
<evidence type="ECO:0000256" key="1">
    <source>
        <dbReference type="SAM" id="MobiDB-lite"/>
    </source>
</evidence>
<dbReference type="GO" id="GO:0005524">
    <property type="term" value="F:ATP binding"/>
    <property type="evidence" value="ECO:0007669"/>
    <property type="project" value="InterPro"/>
</dbReference>
<dbReference type="GO" id="GO:0005634">
    <property type="term" value="C:nucleus"/>
    <property type="evidence" value="ECO:0007669"/>
    <property type="project" value="TreeGrafter"/>
</dbReference>
<dbReference type="SUPFAM" id="SSF56112">
    <property type="entry name" value="Protein kinase-like (PK-like)"/>
    <property type="match status" value="1"/>
</dbReference>
<evidence type="ECO:0000259" key="3">
    <source>
        <dbReference type="PROSITE" id="PS50011"/>
    </source>
</evidence>
<reference evidence="4 5" key="1">
    <citation type="journal article" date="2017" name="Int. J. Parasitol.">
        <title>The genome of the protozoan parasite Cystoisospora suis and a reverse vaccinology approach to identify vaccine candidates.</title>
        <authorList>
            <person name="Palmieri N."/>
            <person name="Shrestha A."/>
            <person name="Ruttkowski B."/>
            <person name="Beck T."/>
            <person name="Vogl C."/>
            <person name="Tomley F."/>
            <person name="Blake D.P."/>
            <person name="Joachim A."/>
        </authorList>
    </citation>
    <scope>NUCLEOTIDE SEQUENCE [LARGE SCALE GENOMIC DNA]</scope>
    <source>
        <strain evidence="4 5">Wien I</strain>
    </source>
</reference>
<sequence>MGSSRTTMHFSNGVPYKCRAESRASWLYLMSCLLLRACALHGLFRFVFFLYLRGPGDALLSVLSVKGEVAGVPVVQPPANSLLHIATAEEQSAPLEDGLDQSEDPSDSVVTGGAQEESGRPGHKDSLPVPQPGLADKRRLSEGGGFLRWWYRVHNLPRIDEAEFPDELIDSQLDEGDTRSLAFLLNPSPELVDFLQLSDDDAKHGLVVKAKKLSVLSPGDALYEGYIHNVLTTRIAGGNDFFLPQFGTYRSTGSNWLLLFLPFVQGSLRTCMREAPRGFNLKAAAAEMLLAVRDLHAAGYVHRDLKISNFLLGHDGHVYLADMESVIPINSTGDFVGTRGYIPPEIEREHDSAWSFGGMRYNEKTDVYSLGKALYKMYEKLSQRRPLENKSELLALIRKMTEPDPHDRISIAEALEEPYFRGVDFELMRTKSGPRPFLTTEERYDLKKEQQTKTDGEVNSTLPEAKVPREDQATAEKK</sequence>
<feature type="transmembrane region" description="Helical" evidence="2">
    <location>
        <begin position="26"/>
        <end position="52"/>
    </location>
</feature>
<dbReference type="InterPro" id="IPR000719">
    <property type="entry name" value="Prot_kinase_dom"/>
</dbReference>
<dbReference type="CDD" id="cd00180">
    <property type="entry name" value="PKc"/>
    <property type="match status" value="1"/>
</dbReference>
<dbReference type="InterPro" id="IPR008271">
    <property type="entry name" value="Ser/Thr_kinase_AS"/>
</dbReference>
<feature type="compositionally biased region" description="Basic and acidic residues" evidence="1">
    <location>
        <begin position="466"/>
        <end position="478"/>
    </location>
</feature>
<protein>
    <submittedName>
        <fullName evidence="4">Rhoptry kinase family protein rop35</fullName>
    </submittedName>
</protein>
<feature type="domain" description="Protein kinase" evidence="3">
    <location>
        <begin position="167"/>
        <end position="420"/>
    </location>
</feature>
<dbReference type="PANTHER" id="PTHR44167:SF24">
    <property type="entry name" value="SERINE_THREONINE-PROTEIN KINASE CHK2"/>
    <property type="match status" value="1"/>
</dbReference>
<proteinExistence type="predicted"/>
<feature type="region of interest" description="Disordered" evidence="1">
    <location>
        <begin position="431"/>
        <end position="478"/>
    </location>
</feature>
<dbReference type="PANTHER" id="PTHR44167">
    <property type="entry name" value="OVARIAN-SPECIFIC SERINE/THREONINE-PROTEIN KINASE LOK-RELATED"/>
    <property type="match status" value="1"/>
</dbReference>
<feature type="region of interest" description="Disordered" evidence="1">
    <location>
        <begin position="93"/>
        <end position="135"/>
    </location>
</feature>
<evidence type="ECO:0000256" key="2">
    <source>
        <dbReference type="SAM" id="Phobius"/>
    </source>
</evidence>
<dbReference type="InterPro" id="IPR011009">
    <property type="entry name" value="Kinase-like_dom_sf"/>
</dbReference>
<keyword evidence="4" id="KW-0418">Kinase</keyword>
<gene>
    <name evidence="4" type="ORF">CSUI_008294</name>
</gene>
<feature type="compositionally biased region" description="Acidic residues" evidence="1">
    <location>
        <begin position="97"/>
        <end position="106"/>
    </location>
</feature>
<accession>A0A2C6KL76</accession>
<keyword evidence="2" id="KW-1133">Transmembrane helix</keyword>
<dbReference type="VEuPathDB" id="ToxoDB:CSUI_008294"/>
<dbReference type="AlphaFoldDB" id="A0A2C6KL76"/>
<dbReference type="EMBL" id="MIGC01004604">
    <property type="protein sequence ID" value="PHJ17879.1"/>
    <property type="molecule type" value="Genomic_DNA"/>
</dbReference>
<name>A0A2C6KL76_9APIC</name>
<feature type="compositionally biased region" description="Basic and acidic residues" evidence="1">
    <location>
        <begin position="117"/>
        <end position="126"/>
    </location>
</feature>
<dbReference type="GeneID" id="94431639"/>
<keyword evidence="4" id="KW-0808">Transferase</keyword>
<dbReference type="GO" id="GO:0044773">
    <property type="term" value="P:mitotic DNA damage checkpoint signaling"/>
    <property type="evidence" value="ECO:0007669"/>
    <property type="project" value="TreeGrafter"/>
</dbReference>
<keyword evidence="2" id="KW-0472">Membrane</keyword>
<dbReference type="PROSITE" id="PS00108">
    <property type="entry name" value="PROTEIN_KINASE_ST"/>
    <property type="match status" value="1"/>
</dbReference>
<dbReference type="RefSeq" id="XP_067919593.1">
    <property type="nucleotide sequence ID" value="XM_068068428.1"/>
</dbReference>
<dbReference type="Pfam" id="PF00069">
    <property type="entry name" value="Pkinase"/>
    <property type="match status" value="1"/>
</dbReference>
<evidence type="ECO:0000313" key="4">
    <source>
        <dbReference type="EMBL" id="PHJ17879.1"/>
    </source>
</evidence>
<dbReference type="Proteomes" id="UP000221165">
    <property type="component" value="Unassembled WGS sequence"/>
</dbReference>
<dbReference type="SMART" id="SM00220">
    <property type="entry name" value="S_TKc"/>
    <property type="match status" value="1"/>
</dbReference>
<keyword evidence="2" id="KW-0812">Transmembrane</keyword>
<dbReference type="OrthoDB" id="4062651at2759"/>
<feature type="compositionally biased region" description="Basic and acidic residues" evidence="1">
    <location>
        <begin position="440"/>
        <end position="456"/>
    </location>
</feature>
<dbReference type="GO" id="GO:0004674">
    <property type="term" value="F:protein serine/threonine kinase activity"/>
    <property type="evidence" value="ECO:0007669"/>
    <property type="project" value="TreeGrafter"/>
</dbReference>
<organism evidence="4 5">
    <name type="scientific">Cystoisospora suis</name>
    <dbReference type="NCBI Taxonomy" id="483139"/>
    <lineage>
        <taxon>Eukaryota</taxon>
        <taxon>Sar</taxon>
        <taxon>Alveolata</taxon>
        <taxon>Apicomplexa</taxon>
        <taxon>Conoidasida</taxon>
        <taxon>Coccidia</taxon>
        <taxon>Eucoccidiorida</taxon>
        <taxon>Eimeriorina</taxon>
        <taxon>Sarcocystidae</taxon>
        <taxon>Cystoisospora</taxon>
    </lineage>
</organism>
<evidence type="ECO:0000313" key="5">
    <source>
        <dbReference type="Proteomes" id="UP000221165"/>
    </source>
</evidence>
<comment type="caution">
    <text evidence="4">The sequence shown here is derived from an EMBL/GenBank/DDBJ whole genome shotgun (WGS) entry which is preliminary data.</text>
</comment>